<keyword evidence="2" id="KW-1185">Reference proteome</keyword>
<evidence type="ECO:0000313" key="2">
    <source>
        <dbReference type="Proteomes" id="UP000251341"/>
    </source>
</evidence>
<dbReference type="SMART" id="SM00938">
    <property type="entry name" value="P-II"/>
    <property type="match status" value="1"/>
</dbReference>
<proteinExistence type="predicted"/>
<name>A0A315ERN9_9BURK</name>
<dbReference type="InterPro" id="IPR011322">
    <property type="entry name" value="N-reg_PII-like_a/b"/>
</dbReference>
<dbReference type="RefSeq" id="WP_108358616.1">
    <property type="nucleotide sequence ID" value="NZ_NESP01000001.1"/>
</dbReference>
<organism evidence="1 2">
    <name type="scientific">Limnohabitans curvus</name>
    <dbReference type="NCBI Taxonomy" id="323423"/>
    <lineage>
        <taxon>Bacteria</taxon>
        <taxon>Pseudomonadati</taxon>
        <taxon>Pseudomonadota</taxon>
        <taxon>Betaproteobacteria</taxon>
        <taxon>Burkholderiales</taxon>
        <taxon>Comamonadaceae</taxon>
        <taxon>Limnohabitans</taxon>
    </lineage>
</organism>
<dbReference type="GO" id="GO:0030234">
    <property type="term" value="F:enzyme regulator activity"/>
    <property type="evidence" value="ECO:0007669"/>
    <property type="project" value="InterPro"/>
</dbReference>
<dbReference type="GO" id="GO:0006808">
    <property type="term" value="P:regulation of nitrogen utilization"/>
    <property type="evidence" value="ECO:0007669"/>
    <property type="project" value="InterPro"/>
</dbReference>
<dbReference type="Gene3D" id="3.30.70.120">
    <property type="match status" value="1"/>
</dbReference>
<sequence length="113" mass="12428">MKEIKAIIRPSKLPTLREKLRSLPGFPGMTVSKAEGCSAPSLHTPTNLKEELTDYTPKVRIEIVSPDEMCDSIVDLIVHTAQIGQIGDGLVWVTDITRAVFLYKSVAGPIERP</sequence>
<gene>
    <name evidence="1" type="ORF">B9Z44_13960</name>
</gene>
<accession>A0A315ERN9</accession>
<dbReference type="PROSITE" id="PS51343">
    <property type="entry name" value="PII_GLNB_DOM"/>
    <property type="match status" value="1"/>
</dbReference>
<dbReference type="SUPFAM" id="SSF54913">
    <property type="entry name" value="GlnB-like"/>
    <property type="match status" value="1"/>
</dbReference>
<reference evidence="1 2" key="1">
    <citation type="submission" date="2017-04" db="EMBL/GenBank/DDBJ databases">
        <title>Unexpected and diverse lifestyles within the genus Limnohabitans.</title>
        <authorList>
            <person name="Kasalicky V."/>
            <person name="Mehrshad M."/>
            <person name="Andrei S.-A."/>
            <person name="Salcher M."/>
            <person name="Kratochvilova H."/>
            <person name="Simek K."/>
            <person name="Ghai R."/>
        </authorList>
    </citation>
    <scope>NUCLEOTIDE SEQUENCE [LARGE SCALE GENOMIC DNA]</scope>
    <source>
        <strain evidence="1 2">MWH-C5</strain>
    </source>
</reference>
<dbReference type="PANTHER" id="PTHR30115">
    <property type="entry name" value="NITROGEN REGULATORY PROTEIN P-II"/>
    <property type="match status" value="1"/>
</dbReference>
<dbReference type="Proteomes" id="UP000251341">
    <property type="component" value="Unassembled WGS sequence"/>
</dbReference>
<dbReference type="Pfam" id="PF00543">
    <property type="entry name" value="P-II"/>
    <property type="match status" value="1"/>
</dbReference>
<protein>
    <submittedName>
        <fullName evidence="1">Transcriptional regulator</fullName>
    </submittedName>
</protein>
<dbReference type="PRINTS" id="PR00340">
    <property type="entry name" value="PIIGLNB"/>
</dbReference>
<dbReference type="PANTHER" id="PTHR30115:SF11">
    <property type="entry name" value="NITROGEN REGULATORY PROTEIN P-II HOMOLOG"/>
    <property type="match status" value="1"/>
</dbReference>
<dbReference type="GO" id="GO:0005524">
    <property type="term" value="F:ATP binding"/>
    <property type="evidence" value="ECO:0007669"/>
    <property type="project" value="TreeGrafter"/>
</dbReference>
<evidence type="ECO:0000313" key="1">
    <source>
        <dbReference type="EMBL" id="PUE60576.1"/>
    </source>
</evidence>
<dbReference type="AlphaFoldDB" id="A0A315ERN9"/>
<dbReference type="GO" id="GO:0005829">
    <property type="term" value="C:cytosol"/>
    <property type="evidence" value="ECO:0007669"/>
    <property type="project" value="TreeGrafter"/>
</dbReference>
<dbReference type="InterPro" id="IPR015867">
    <property type="entry name" value="N-reg_PII/ATP_PRibTrfase_C"/>
</dbReference>
<dbReference type="EMBL" id="NESP01000001">
    <property type="protein sequence ID" value="PUE60576.1"/>
    <property type="molecule type" value="Genomic_DNA"/>
</dbReference>
<dbReference type="InterPro" id="IPR002187">
    <property type="entry name" value="N-reg_PII"/>
</dbReference>
<comment type="caution">
    <text evidence="1">The sequence shown here is derived from an EMBL/GenBank/DDBJ whole genome shotgun (WGS) entry which is preliminary data.</text>
</comment>